<name>A0A0F6B0J6_SALT1</name>
<dbReference type="KEGG" id="seo:STM14_1544"/>
<dbReference type="Proteomes" id="UP000002695">
    <property type="component" value="Chromosome"/>
</dbReference>
<sequence length="115" mass="13630">MRIQCKRVYFPAEKDDGYRVLVDRLWPRGIKKAALVYDEWNKAITPSTELRKAFHSELIDFNHFAQQYRAELAQQHQEGKRLADIARHQPLTLLYAAKDTRQNHAIVLAEWLREL</sequence>
<evidence type="ECO:0000313" key="1">
    <source>
        <dbReference type="EMBL" id="ACY88023.1"/>
    </source>
</evidence>
<dbReference type="RefSeq" id="WP_001222527.1">
    <property type="nucleotide sequence ID" value="NC_016856.1"/>
</dbReference>
<dbReference type="PANTHER" id="PTHR36849">
    <property type="entry name" value="CYTOPLASMIC PROTEIN-RELATED"/>
    <property type="match status" value="1"/>
</dbReference>
<organism evidence="1 2">
    <name type="scientific">Salmonella typhimurium (strain 14028s / SGSC 2262)</name>
    <dbReference type="NCBI Taxonomy" id="588858"/>
    <lineage>
        <taxon>Bacteria</taxon>
        <taxon>Pseudomonadati</taxon>
        <taxon>Pseudomonadota</taxon>
        <taxon>Gammaproteobacteria</taxon>
        <taxon>Enterobacterales</taxon>
        <taxon>Enterobacteriaceae</taxon>
        <taxon>Salmonella</taxon>
    </lineage>
</organism>
<dbReference type="Pfam" id="PF22752">
    <property type="entry name" value="DUF488-N3i"/>
    <property type="match status" value="1"/>
</dbReference>
<dbReference type="PANTHER" id="PTHR36849:SF1">
    <property type="entry name" value="CYTOPLASMIC PROTEIN"/>
    <property type="match status" value="1"/>
</dbReference>
<dbReference type="BioCyc" id="SENT588858:STM14_RS07245-MONOMER"/>
<proteinExistence type="predicted"/>
<dbReference type="HOGENOM" id="CLU_137928_0_0_6"/>
<dbReference type="PATRIC" id="fig|588858.6.peg.1502"/>
<evidence type="ECO:0000313" key="2">
    <source>
        <dbReference type="Proteomes" id="UP000002695"/>
    </source>
</evidence>
<dbReference type="InterPro" id="IPR052552">
    <property type="entry name" value="YeaO-like"/>
</dbReference>
<dbReference type="EMBL" id="CP001363">
    <property type="protein sequence ID" value="ACY88023.1"/>
    <property type="molecule type" value="Genomic_DNA"/>
</dbReference>
<keyword evidence="2" id="KW-1185">Reference proteome</keyword>
<dbReference type="AlphaFoldDB" id="A0A0F6B0J6"/>
<accession>A0A0F6B0J6</accession>
<protein>
    <submittedName>
        <fullName evidence="1">Cytoplasmic protein</fullName>
    </submittedName>
</protein>
<gene>
    <name evidence="1" type="primary">yeaO</name>
    <name evidence="1" type="ordered locus">STM14_1544</name>
</gene>
<reference evidence="1 2" key="1">
    <citation type="journal article" date="2010" name="J. Bacteriol.">
        <title>Short-term signatures of evolutionary change in the Salmonella enterica serovar typhimurium 14028 genome.</title>
        <authorList>
            <person name="Jarvik T."/>
            <person name="Smillie C."/>
            <person name="Groisman E.A."/>
            <person name="Ochman H."/>
        </authorList>
    </citation>
    <scope>NUCLEOTIDE SEQUENCE [LARGE SCALE GENOMIC DNA]</scope>
    <source>
        <strain evidence="2">14028s / SGSC 2262</strain>
    </source>
</reference>